<dbReference type="Gene3D" id="2.40.70.10">
    <property type="entry name" value="Acid Proteases"/>
    <property type="match status" value="1"/>
</dbReference>
<evidence type="ECO:0000256" key="5">
    <source>
        <dbReference type="SAM" id="MobiDB-lite"/>
    </source>
</evidence>
<dbReference type="Gene3D" id="3.10.10.10">
    <property type="entry name" value="HIV Type 1 Reverse Transcriptase, subunit A, domain 1"/>
    <property type="match status" value="1"/>
</dbReference>
<evidence type="ECO:0000256" key="4">
    <source>
        <dbReference type="ARBA" id="ARBA00022759"/>
    </source>
</evidence>
<organism evidence="6 7">
    <name type="scientific">Spodoptera exigua</name>
    <name type="common">Beet armyworm</name>
    <name type="synonym">Noctua fulgens</name>
    <dbReference type="NCBI Taxonomy" id="7107"/>
    <lineage>
        <taxon>Eukaryota</taxon>
        <taxon>Metazoa</taxon>
        <taxon>Ecdysozoa</taxon>
        <taxon>Arthropoda</taxon>
        <taxon>Hexapoda</taxon>
        <taxon>Insecta</taxon>
        <taxon>Pterygota</taxon>
        <taxon>Neoptera</taxon>
        <taxon>Endopterygota</taxon>
        <taxon>Lepidoptera</taxon>
        <taxon>Glossata</taxon>
        <taxon>Ditrysia</taxon>
        <taxon>Noctuoidea</taxon>
        <taxon>Noctuidae</taxon>
        <taxon>Amphipyrinae</taxon>
        <taxon>Spodoptera</taxon>
    </lineage>
</organism>
<dbReference type="InterPro" id="IPR043502">
    <property type="entry name" value="DNA/RNA_pol_sf"/>
</dbReference>
<dbReference type="AlphaFoldDB" id="A0A922MSG3"/>
<evidence type="ECO:0000256" key="3">
    <source>
        <dbReference type="ARBA" id="ARBA00022722"/>
    </source>
</evidence>
<feature type="compositionally biased region" description="Polar residues" evidence="5">
    <location>
        <begin position="415"/>
        <end position="448"/>
    </location>
</feature>
<dbReference type="CDD" id="cd01647">
    <property type="entry name" value="RT_LTR"/>
    <property type="match status" value="1"/>
</dbReference>
<dbReference type="GO" id="GO:0071897">
    <property type="term" value="P:DNA biosynthetic process"/>
    <property type="evidence" value="ECO:0007669"/>
    <property type="project" value="UniProtKB-ARBA"/>
</dbReference>
<protein>
    <submittedName>
        <fullName evidence="6">Uncharacterized protein</fullName>
    </submittedName>
</protein>
<dbReference type="PANTHER" id="PTHR37984">
    <property type="entry name" value="PROTEIN CBG26694"/>
    <property type="match status" value="1"/>
</dbReference>
<dbReference type="Proteomes" id="UP000814243">
    <property type="component" value="Unassembled WGS sequence"/>
</dbReference>
<reference evidence="6" key="1">
    <citation type="journal article" date="2021" name="G3 (Bethesda)">
        <title>Genome and transcriptome analysis of the beet armyworm Spodoptera exigua reveals targets for pest control. .</title>
        <authorList>
            <person name="Simon S."/>
            <person name="Breeschoten T."/>
            <person name="Jansen H.J."/>
            <person name="Dirks R.P."/>
            <person name="Schranz M.E."/>
            <person name="Ros V.I.D."/>
        </authorList>
    </citation>
    <scope>NUCLEOTIDE SEQUENCE</scope>
    <source>
        <strain evidence="6">TB_SE_WUR_2020</strain>
    </source>
</reference>
<dbReference type="InterPro" id="IPR050951">
    <property type="entry name" value="Retrovirus_Pol_polyprotein"/>
</dbReference>
<dbReference type="SUPFAM" id="SSF50630">
    <property type="entry name" value="Acid proteases"/>
    <property type="match status" value="1"/>
</dbReference>
<sequence>MPIGKIHAFDLDGETDSGESGSEEFEGLYTIKGETVQNVKDGPYYCELIVENIKVLFEIDTGSKISAVSKLFYDQHLSTLPIEKVNIKLKSYTGDAIVPLGRVSVRVSCAGAKHTVLTLFIIENGGPPLIGRTWMRELKLKSLNLFNLKEDVDPVVIELKQEFPEVFTDKIGTYKHKLTLYLIDNTPIFCKSRPLPLALREPVESELKRLQDEGIIYKVDRSDYGTPIVPIIKPDGSIRLCGDYKVTVNKLLKDVHFPLPKIEEMFAALSGGEQYTKLDLKNAFMQLELSEKSQPLTAITTHVGTNSTHSSTQREPAVALLGRRLRMRLDLLRANPLDAVEAAQTKQVIHARGMHREVQPGEQILFRNYSKNNPKWMEGQVSERTGAVTYKVMTDHGEYRKHIDQIMPLRKLTRSSNPLISDADSPTVNNNQEDFESAPNSTATSSLETSHESPVIHESISGNWVNNKPRNLKIHNKNNESLVEL</sequence>
<proteinExistence type="predicted"/>
<evidence type="ECO:0000313" key="6">
    <source>
        <dbReference type="EMBL" id="KAH9641982.1"/>
    </source>
</evidence>
<keyword evidence="2" id="KW-0548">Nucleotidyltransferase</keyword>
<evidence type="ECO:0000256" key="1">
    <source>
        <dbReference type="ARBA" id="ARBA00022679"/>
    </source>
</evidence>
<comment type="caution">
    <text evidence="6">The sequence shown here is derived from an EMBL/GenBank/DDBJ whole genome shotgun (WGS) entry which is preliminary data.</text>
</comment>
<feature type="region of interest" description="Disordered" evidence="5">
    <location>
        <begin position="415"/>
        <end position="462"/>
    </location>
</feature>
<evidence type="ECO:0000313" key="7">
    <source>
        <dbReference type="Proteomes" id="UP000814243"/>
    </source>
</evidence>
<accession>A0A922MSG3</accession>
<keyword evidence="4" id="KW-0378">Hydrolase</keyword>
<gene>
    <name evidence="6" type="ORF">HF086_010494</name>
</gene>
<name>A0A922MSG3_SPOEX</name>
<keyword evidence="4" id="KW-0255">Endonuclease</keyword>
<keyword evidence="3" id="KW-0540">Nuclease</keyword>
<dbReference type="EMBL" id="JACEFF010000207">
    <property type="protein sequence ID" value="KAH9641982.1"/>
    <property type="molecule type" value="Genomic_DNA"/>
</dbReference>
<dbReference type="SUPFAM" id="SSF56672">
    <property type="entry name" value="DNA/RNA polymerases"/>
    <property type="match status" value="1"/>
</dbReference>
<dbReference type="InterPro" id="IPR021109">
    <property type="entry name" value="Peptidase_aspartic_dom_sf"/>
</dbReference>
<evidence type="ECO:0000256" key="2">
    <source>
        <dbReference type="ARBA" id="ARBA00022695"/>
    </source>
</evidence>
<keyword evidence="1" id="KW-0808">Transferase</keyword>
<dbReference type="PANTHER" id="PTHR37984:SF5">
    <property type="entry name" value="PROTEIN NYNRIN-LIKE"/>
    <property type="match status" value="1"/>
</dbReference>